<proteinExistence type="predicted"/>
<accession>B9S3P1</accession>
<name>B9S3P1_RICCO</name>
<sequence length="57" mass="6065">MEDSLEGTNNSDLIGRGYDDYRLEVSDGGVDNKEEDEEDIGGKVHALVGLLVGLVVG</sequence>
<gene>
    <name evidence="1" type="ORF">RCOM_1386360</name>
</gene>
<organism evidence="1 2">
    <name type="scientific">Ricinus communis</name>
    <name type="common">Castor bean</name>
    <dbReference type="NCBI Taxonomy" id="3988"/>
    <lineage>
        <taxon>Eukaryota</taxon>
        <taxon>Viridiplantae</taxon>
        <taxon>Streptophyta</taxon>
        <taxon>Embryophyta</taxon>
        <taxon>Tracheophyta</taxon>
        <taxon>Spermatophyta</taxon>
        <taxon>Magnoliopsida</taxon>
        <taxon>eudicotyledons</taxon>
        <taxon>Gunneridae</taxon>
        <taxon>Pentapetalae</taxon>
        <taxon>rosids</taxon>
        <taxon>fabids</taxon>
        <taxon>Malpighiales</taxon>
        <taxon>Euphorbiaceae</taxon>
        <taxon>Acalyphoideae</taxon>
        <taxon>Acalypheae</taxon>
        <taxon>Ricinus</taxon>
    </lineage>
</organism>
<dbReference type="AlphaFoldDB" id="B9S3P1"/>
<evidence type="ECO:0000313" key="1">
    <source>
        <dbReference type="EMBL" id="EEF41783.1"/>
    </source>
</evidence>
<protein>
    <submittedName>
        <fullName evidence="1">Uncharacterized protein</fullName>
    </submittedName>
</protein>
<reference evidence="2" key="1">
    <citation type="journal article" date="2010" name="Nat. Biotechnol.">
        <title>Draft genome sequence of the oilseed species Ricinus communis.</title>
        <authorList>
            <person name="Chan A.P."/>
            <person name="Crabtree J."/>
            <person name="Zhao Q."/>
            <person name="Lorenzi H."/>
            <person name="Orvis J."/>
            <person name="Puiu D."/>
            <person name="Melake-Berhan A."/>
            <person name="Jones K.M."/>
            <person name="Redman J."/>
            <person name="Chen G."/>
            <person name="Cahoon E.B."/>
            <person name="Gedil M."/>
            <person name="Stanke M."/>
            <person name="Haas B.J."/>
            <person name="Wortman J.R."/>
            <person name="Fraser-Liggett C.M."/>
            <person name="Ravel J."/>
            <person name="Rabinowicz P.D."/>
        </authorList>
    </citation>
    <scope>NUCLEOTIDE SEQUENCE [LARGE SCALE GENOMIC DNA]</scope>
    <source>
        <strain evidence="2">cv. Hale</strain>
    </source>
</reference>
<dbReference type="Proteomes" id="UP000008311">
    <property type="component" value="Unassembled WGS sequence"/>
</dbReference>
<keyword evidence="2" id="KW-1185">Reference proteome</keyword>
<dbReference type="EMBL" id="EQ973860">
    <property type="protein sequence ID" value="EEF41783.1"/>
    <property type="molecule type" value="Genomic_DNA"/>
</dbReference>
<dbReference type="InParanoid" id="B9S3P1"/>
<evidence type="ECO:0000313" key="2">
    <source>
        <dbReference type="Proteomes" id="UP000008311"/>
    </source>
</evidence>